<keyword evidence="3" id="KW-1133">Transmembrane helix</keyword>
<dbReference type="Proteomes" id="UP000229740">
    <property type="component" value="Unassembled WGS sequence"/>
</dbReference>
<comment type="caution">
    <text evidence="6">The sequence shown here is derived from an EMBL/GenBank/DDBJ whole genome shotgun (WGS) entry which is preliminary data.</text>
</comment>
<feature type="transmembrane region" description="Helical" evidence="3">
    <location>
        <begin position="12"/>
        <end position="30"/>
    </location>
</feature>
<dbReference type="GO" id="GO:0005886">
    <property type="term" value="C:plasma membrane"/>
    <property type="evidence" value="ECO:0007669"/>
    <property type="project" value="TreeGrafter"/>
</dbReference>
<organism evidence="6 7">
    <name type="scientific">candidate division KSB3 bacterium</name>
    <dbReference type="NCBI Taxonomy" id="2044937"/>
    <lineage>
        <taxon>Bacteria</taxon>
        <taxon>candidate division KSB3</taxon>
    </lineage>
</organism>
<evidence type="ECO:0000256" key="1">
    <source>
        <dbReference type="ARBA" id="ARBA00004370"/>
    </source>
</evidence>
<proteinExistence type="predicted"/>
<gene>
    <name evidence="6" type="ORF">CSB45_08255</name>
</gene>
<dbReference type="InterPro" id="IPR001460">
    <property type="entry name" value="PCN-bd_Tpept"/>
</dbReference>
<dbReference type="Gene3D" id="3.30.450.330">
    <property type="match status" value="1"/>
</dbReference>
<evidence type="ECO:0000259" key="5">
    <source>
        <dbReference type="Pfam" id="PF03717"/>
    </source>
</evidence>
<feature type="domain" description="Penicillin-binding protein transpeptidase" evidence="4">
    <location>
        <begin position="252"/>
        <end position="557"/>
    </location>
</feature>
<keyword evidence="2 3" id="KW-0472">Membrane</keyword>
<dbReference type="Pfam" id="PF00905">
    <property type="entry name" value="Transpeptidase"/>
    <property type="match status" value="1"/>
</dbReference>
<dbReference type="PANTHER" id="PTHR30627:SF1">
    <property type="entry name" value="PEPTIDOGLYCAN D,D-TRANSPEPTIDASE FTSI"/>
    <property type="match status" value="1"/>
</dbReference>
<evidence type="ECO:0000313" key="7">
    <source>
        <dbReference type="Proteomes" id="UP000229740"/>
    </source>
</evidence>
<dbReference type="SUPFAM" id="SSF56601">
    <property type="entry name" value="beta-lactamase/transpeptidase-like"/>
    <property type="match status" value="1"/>
</dbReference>
<dbReference type="SUPFAM" id="SSF56519">
    <property type="entry name" value="Penicillin binding protein dimerisation domain"/>
    <property type="match status" value="1"/>
</dbReference>
<dbReference type="PANTHER" id="PTHR30627">
    <property type="entry name" value="PEPTIDOGLYCAN D,D-TRANSPEPTIDASE"/>
    <property type="match status" value="1"/>
</dbReference>
<accession>A0A2G6E617</accession>
<feature type="domain" description="Penicillin-binding protein dimerisation" evidence="5">
    <location>
        <begin position="56"/>
        <end position="200"/>
    </location>
</feature>
<dbReference type="InterPro" id="IPR050515">
    <property type="entry name" value="Beta-lactam/transpept"/>
</dbReference>
<dbReference type="Gene3D" id="3.40.710.10">
    <property type="entry name" value="DD-peptidase/beta-lactamase superfamily"/>
    <property type="match status" value="1"/>
</dbReference>
<evidence type="ECO:0000256" key="3">
    <source>
        <dbReference type="SAM" id="Phobius"/>
    </source>
</evidence>
<dbReference type="InterPro" id="IPR005311">
    <property type="entry name" value="PBP_dimer"/>
</dbReference>
<dbReference type="InterPro" id="IPR036138">
    <property type="entry name" value="PBP_dimer_sf"/>
</dbReference>
<comment type="subcellular location">
    <subcellularLocation>
        <location evidence="1">Membrane</location>
    </subcellularLocation>
</comment>
<name>A0A2G6E617_9BACT</name>
<evidence type="ECO:0000313" key="6">
    <source>
        <dbReference type="EMBL" id="PID57211.1"/>
    </source>
</evidence>
<dbReference type="EMBL" id="PDPS01000028">
    <property type="protein sequence ID" value="PID57211.1"/>
    <property type="molecule type" value="Genomic_DNA"/>
</dbReference>
<evidence type="ECO:0000259" key="4">
    <source>
        <dbReference type="Pfam" id="PF00905"/>
    </source>
</evidence>
<sequence length="581" mass="65284">MAVTRKIRRRLYVVMTCVLLLLLTVTLRLFQLQVLQSARYAELAQKQSQGNILTLPVRGNIYDRNMNPLAESIDTKSVVMSASNFDPGAESLQRVSDRLDINLERVSSYHSDRTRLTYLKRKLDPEELRETRELLLDESVRQSGIFLVPDTKRVYPETTLASHLLGFTGLDEKGYDNHGLEGLEYHYDDYLRGHAVRYAVPMDARRNSLECWELEVKNSGHDLILTIDKNIQHMVEKELETTFRTERARHATVIVMDPHNGEILAMANYPNYNPNEFSRYPQSHYRNWAASWDYEPGSTFKIIQVAAAFEEGILGPHDRYDNNDGFLEASSRSPEEWRSSGLLSVEEILIKSNNTGAAAISRQLGGQRFYDYIRLFGFGEKSGIDLPGELAGTLREPSEWSSLSLQSLSIGQEISVTPVQITGAFAVIANGGVLYTPHLVKEIRRKDGTPALRVEPTKIRRVISRKSAQFMRDILTKVVKRGTGKRAAVPGYRVAGKTGTAQKFNHATGDYSSTSLVTSFVGFAPAEYPRVVISAIVDEPAMNEWGGTVAAPLFRQIAGRILPYLDIPPDTPSREFVALAR</sequence>
<dbReference type="InterPro" id="IPR012338">
    <property type="entry name" value="Beta-lactam/transpept-like"/>
</dbReference>
<dbReference type="GO" id="GO:0008658">
    <property type="term" value="F:penicillin binding"/>
    <property type="evidence" value="ECO:0007669"/>
    <property type="project" value="InterPro"/>
</dbReference>
<reference evidence="6 7" key="1">
    <citation type="submission" date="2017-10" db="EMBL/GenBank/DDBJ databases">
        <title>Novel microbial diversity and functional potential in the marine mammal oral microbiome.</title>
        <authorList>
            <person name="Dudek N.K."/>
            <person name="Sun C.L."/>
            <person name="Burstein D."/>
            <person name="Kantor R.S."/>
            <person name="Aliaga Goltsman D.S."/>
            <person name="Bik E.M."/>
            <person name="Thomas B.C."/>
            <person name="Banfield J.F."/>
            <person name="Relman D.A."/>
        </authorList>
    </citation>
    <scope>NUCLEOTIDE SEQUENCE [LARGE SCALE GENOMIC DNA]</scope>
    <source>
        <strain evidence="6">DOLZORAL124_49_17</strain>
    </source>
</reference>
<dbReference type="AlphaFoldDB" id="A0A2G6E617"/>
<dbReference type="GO" id="GO:0071555">
    <property type="term" value="P:cell wall organization"/>
    <property type="evidence" value="ECO:0007669"/>
    <property type="project" value="TreeGrafter"/>
</dbReference>
<keyword evidence="3" id="KW-0812">Transmembrane</keyword>
<protein>
    <submittedName>
        <fullName evidence="6">Penicillin-binding protein</fullName>
    </submittedName>
</protein>
<dbReference type="Pfam" id="PF03717">
    <property type="entry name" value="PBP_dimer"/>
    <property type="match status" value="1"/>
</dbReference>
<dbReference type="Gene3D" id="3.90.1310.10">
    <property type="entry name" value="Penicillin-binding protein 2a (Domain 2)"/>
    <property type="match status" value="1"/>
</dbReference>
<evidence type="ECO:0000256" key="2">
    <source>
        <dbReference type="ARBA" id="ARBA00023136"/>
    </source>
</evidence>